<accession>A0A0A9D660</accession>
<proteinExistence type="predicted"/>
<reference evidence="1" key="1">
    <citation type="submission" date="2014-09" db="EMBL/GenBank/DDBJ databases">
        <authorList>
            <person name="Magalhaes I.L.F."/>
            <person name="Oliveira U."/>
            <person name="Santos F.R."/>
            <person name="Vidigal T.H.D.A."/>
            <person name="Brescovit A.D."/>
            <person name="Santos A.J."/>
        </authorList>
    </citation>
    <scope>NUCLEOTIDE SEQUENCE</scope>
    <source>
        <tissue evidence="1">Shoot tissue taken approximately 20 cm above the soil surface</tissue>
    </source>
</reference>
<evidence type="ECO:0000313" key="1">
    <source>
        <dbReference type="EMBL" id="JAD79237.1"/>
    </source>
</evidence>
<protein>
    <submittedName>
        <fullName evidence="1">Uncharacterized protein</fullName>
    </submittedName>
</protein>
<dbReference type="EMBL" id="GBRH01218658">
    <property type="protein sequence ID" value="JAD79237.1"/>
    <property type="molecule type" value="Transcribed_RNA"/>
</dbReference>
<dbReference type="AlphaFoldDB" id="A0A0A9D660"/>
<organism evidence="1">
    <name type="scientific">Arundo donax</name>
    <name type="common">Giant reed</name>
    <name type="synonym">Donax arundinaceus</name>
    <dbReference type="NCBI Taxonomy" id="35708"/>
    <lineage>
        <taxon>Eukaryota</taxon>
        <taxon>Viridiplantae</taxon>
        <taxon>Streptophyta</taxon>
        <taxon>Embryophyta</taxon>
        <taxon>Tracheophyta</taxon>
        <taxon>Spermatophyta</taxon>
        <taxon>Magnoliopsida</taxon>
        <taxon>Liliopsida</taxon>
        <taxon>Poales</taxon>
        <taxon>Poaceae</taxon>
        <taxon>PACMAD clade</taxon>
        <taxon>Arundinoideae</taxon>
        <taxon>Arundineae</taxon>
        <taxon>Arundo</taxon>
    </lineage>
</organism>
<name>A0A0A9D660_ARUDO</name>
<reference evidence="1" key="2">
    <citation type="journal article" date="2015" name="Data Brief">
        <title>Shoot transcriptome of the giant reed, Arundo donax.</title>
        <authorList>
            <person name="Barrero R.A."/>
            <person name="Guerrero F.D."/>
            <person name="Moolhuijzen P."/>
            <person name="Goolsby J.A."/>
            <person name="Tidwell J."/>
            <person name="Bellgard S.E."/>
            <person name="Bellgard M.I."/>
        </authorList>
    </citation>
    <scope>NUCLEOTIDE SEQUENCE</scope>
    <source>
        <tissue evidence="1">Shoot tissue taken approximately 20 cm above the soil surface</tissue>
    </source>
</reference>
<sequence>MKKKLVTNSCQLEKSTLGKAKDMTQISDQLIKILQDILLKIDPTKHPIKSDLTRHKKEKKSFLFILNRVQIRMHIKQGCLEIIKQGCLEI</sequence>